<dbReference type="HOGENOM" id="CLU_1093838_0_0_9"/>
<dbReference type="InterPro" id="IPR031571">
    <property type="entry name" value="RcpC_dom"/>
</dbReference>
<organism evidence="4 5">
    <name type="scientific">Sulfobacillus acidophilus (strain ATCC 700253 / DSM 10332 / NAL)</name>
    <dbReference type="NCBI Taxonomy" id="679936"/>
    <lineage>
        <taxon>Bacteria</taxon>
        <taxon>Bacillati</taxon>
        <taxon>Bacillota</taxon>
        <taxon>Clostridia</taxon>
        <taxon>Eubacteriales</taxon>
        <taxon>Clostridiales Family XVII. Incertae Sedis</taxon>
        <taxon>Sulfobacillus</taxon>
    </lineage>
</organism>
<name>G8U191_SULAD</name>
<proteinExistence type="predicted"/>
<accession>G8U191</accession>
<dbReference type="Pfam" id="PF16976">
    <property type="entry name" value="RcpC"/>
    <property type="match status" value="1"/>
</dbReference>
<feature type="domain" description="SAF" evidence="3">
    <location>
        <begin position="51"/>
        <end position="113"/>
    </location>
</feature>
<feature type="transmembrane region" description="Helical" evidence="2">
    <location>
        <begin position="16"/>
        <end position="35"/>
    </location>
</feature>
<feature type="compositionally biased region" description="Polar residues" evidence="1">
    <location>
        <begin position="236"/>
        <end position="246"/>
    </location>
</feature>
<evidence type="ECO:0000259" key="3">
    <source>
        <dbReference type="SMART" id="SM00858"/>
    </source>
</evidence>
<dbReference type="PATRIC" id="fig|679936.5.peg.873"/>
<sequence length="246" mass="26097">MIQVERITTFLRINRWLFAGIVAIGLATWISVRYVHQVIRQDVAKTQIPTIAVLVATQPISAYTPITPNLVKTVMFPASAIPTGAFQNVQSLTGAWTMEAISPGMPLVQSAVFFPKSANIIAARIAPGDMAIDVPLNATSAVDGLIQPGDTVALFISTTKPNGDKVIADFLNHLKVLAVNGSLTPSATSTVGQGLNLIVALSPAQVEALVYAEQNATAMTAALESPHSRAIPPQPYDQSQFETLTP</sequence>
<evidence type="ECO:0000256" key="1">
    <source>
        <dbReference type="SAM" id="MobiDB-lite"/>
    </source>
</evidence>
<dbReference type="STRING" id="679936.Sulac_0821"/>
<dbReference type="InterPro" id="IPR013974">
    <property type="entry name" value="SAF"/>
</dbReference>
<dbReference type="InterPro" id="IPR017592">
    <property type="entry name" value="Pilus_assmbl_Flp-typ_CpaB"/>
</dbReference>
<dbReference type="Proteomes" id="UP000005439">
    <property type="component" value="Chromosome"/>
</dbReference>
<keyword evidence="2" id="KW-1133">Transmembrane helix</keyword>
<dbReference type="AlphaFoldDB" id="G8U191"/>
<evidence type="ECO:0000313" key="5">
    <source>
        <dbReference type="Proteomes" id="UP000005439"/>
    </source>
</evidence>
<dbReference type="KEGG" id="sap:Sulac_0821"/>
<reference evidence="5" key="1">
    <citation type="submission" date="2011-12" db="EMBL/GenBank/DDBJ databases">
        <title>The complete genome of chromosome of Sulfobacillus acidophilus DSM 10332.</title>
        <authorList>
            <person name="Lucas S."/>
            <person name="Han J."/>
            <person name="Lapidus A."/>
            <person name="Bruce D."/>
            <person name="Goodwin L."/>
            <person name="Pitluck S."/>
            <person name="Peters L."/>
            <person name="Kyrpides N."/>
            <person name="Mavromatis K."/>
            <person name="Ivanova N."/>
            <person name="Mikhailova N."/>
            <person name="Chertkov O."/>
            <person name="Saunders E."/>
            <person name="Detter J.C."/>
            <person name="Tapia R."/>
            <person name="Han C."/>
            <person name="Land M."/>
            <person name="Hauser L."/>
            <person name="Markowitz V."/>
            <person name="Cheng J.-F."/>
            <person name="Hugenholtz P."/>
            <person name="Woyke T."/>
            <person name="Wu D."/>
            <person name="Pukall R."/>
            <person name="Gehrich-Schroeter G."/>
            <person name="Schneider S."/>
            <person name="Klenk H.-P."/>
            <person name="Eisen J.A."/>
        </authorList>
    </citation>
    <scope>NUCLEOTIDE SEQUENCE [LARGE SCALE GENOMIC DNA]</scope>
    <source>
        <strain evidence="5">ATCC 700253 / DSM 10332 / NAL</strain>
    </source>
</reference>
<evidence type="ECO:0000256" key="2">
    <source>
        <dbReference type="SAM" id="Phobius"/>
    </source>
</evidence>
<feature type="region of interest" description="Disordered" evidence="1">
    <location>
        <begin position="224"/>
        <end position="246"/>
    </location>
</feature>
<reference evidence="4 5" key="2">
    <citation type="journal article" date="2012" name="Stand. Genomic Sci.">
        <title>Complete genome sequence of the moderately thermophilic mineral-sulfide-oxidizing firmicute Sulfobacillus acidophilus type strain (NAL(T)).</title>
        <authorList>
            <person name="Anderson I."/>
            <person name="Chertkov O."/>
            <person name="Chen A."/>
            <person name="Saunders E."/>
            <person name="Lapidus A."/>
            <person name="Nolan M."/>
            <person name="Lucas S."/>
            <person name="Hammon N."/>
            <person name="Deshpande S."/>
            <person name="Cheng J.F."/>
            <person name="Han C."/>
            <person name="Tapia R."/>
            <person name="Goodwin L.A."/>
            <person name="Pitluck S."/>
            <person name="Liolios K."/>
            <person name="Pagani I."/>
            <person name="Ivanova N."/>
            <person name="Mikhailova N."/>
            <person name="Pati A."/>
            <person name="Palaniappan K."/>
            <person name="Land M."/>
            <person name="Pan C."/>
            <person name="Rohde M."/>
            <person name="Pukall R."/>
            <person name="Goker M."/>
            <person name="Detter J.C."/>
            <person name="Woyke T."/>
            <person name="Bristow J."/>
            <person name="Eisen J.A."/>
            <person name="Markowitz V."/>
            <person name="Hugenholtz P."/>
            <person name="Kyrpides N.C."/>
            <person name="Klenk H.P."/>
            <person name="Mavromatis K."/>
        </authorList>
    </citation>
    <scope>NUCLEOTIDE SEQUENCE [LARGE SCALE GENOMIC DNA]</scope>
    <source>
        <strain evidence="5">ATCC 700253 / DSM 10332 / NAL</strain>
    </source>
</reference>
<protein>
    <submittedName>
        <fullName evidence="4">Flp pilus assembly protein CpaB</fullName>
    </submittedName>
</protein>
<dbReference type="Pfam" id="PF08666">
    <property type="entry name" value="SAF"/>
    <property type="match status" value="1"/>
</dbReference>
<keyword evidence="2" id="KW-0812">Transmembrane</keyword>
<dbReference type="CDD" id="cd11614">
    <property type="entry name" value="SAF_CpaB_FlgA_like"/>
    <property type="match status" value="1"/>
</dbReference>
<keyword evidence="2" id="KW-0472">Membrane</keyword>
<dbReference type="NCBIfam" id="TIGR03177">
    <property type="entry name" value="pilus_cpaB"/>
    <property type="match status" value="1"/>
</dbReference>
<evidence type="ECO:0000313" key="4">
    <source>
        <dbReference type="EMBL" id="AEW04324.1"/>
    </source>
</evidence>
<dbReference type="EMBL" id="CP003179">
    <property type="protein sequence ID" value="AEW04324.1"/>
    <property type="molecule type" value="Genomic_DNA"/>
</dbReference>
<dbReference type="SMART" id="SM00858">
    <property type="entry name" value="SAF"/>
    <property type="match status" value="1"/>
</dbReference>
<gene>
    <name evidence="4" type="ordered locus">Sulac_0821</name>
</gene>
<keyword evidence="5" id="KW-1185">Reference proteome</keyword>